<accession>A0A1Z4JPA6</accession>
<evidence type="ECO:0000313" key="1">
    <source>
        <dbReference type="EMBL" id="BAY58540.1"/>
    </source>
</evidence>
<organism evidence="1 2">
    <name type="scientific">Leptolyngbya boryana NIES-2135</name>
    <dbReference type="NCBI Taxonomy" id="1973484"/>
    <lineage>
        <taxon>Bacteria</taxon>
        <taxon>Bacillati</taxon>
        <taxon>Cyanobacteriota</taxon>
        <taxon>Cyanophyceae</taxon>
        <taxon>Leptolyngbyales</taxon>
        <taxon>Leptolyngbyaceae</taxon>
        <taxon>Leptolyngbya group</taxon>
        <taxon>Leptolyngbya</taxon>
    </lineage>
</organism>
<protein>
    <recommendedName>
        <fullName evidence="3">DUF2688 domain-containing protein</fullName>
    </recommendedName>
</protein>
<evidence type="ECO:0008006" key="3">
    <source>
        <dbReference type="Google" id="ProtNLM"/>
    </source>
</evidence>
<dbReference type="EMBL" id="AP018203">
    <property type="protein sequence ID" value="BAY58540.1"/>
    <property type="molecule type" value="Genomic_DNA"/>
</dbReference>
<sequence>MVRRRKKIEVIHTPCKRCGCDLVTTSRSIHGADVLKAELGSICERCITPEERERILHGIANQILS</sequence>
<evidence type="ECO:0000313" key="2">
    <source>
        <dbReference type="Proteomes" id="UP000217895"/>
    </source>
</evidence>
<gene>
    <name evidence="1" type="ORF">NIES2135_54130</name>
</gene>
<dbReference type="InterPro" id="IPR024392">
    <property type="entry name" value="DUF2688"/>
</dbReference>
<dbReference type="Pfam" id="PF10892">
    <property type="entry name" value="DUF2688"/>
    <property type="match status" value="1"/>
</dbReference>
<dbReference type="Proteomes" id="UP000217895">
    <property type="component" value="Chromosome"/>
</dbReference>
<reference evidence="1 2" key="1">
    <citation type="submission" date="2017-06" db="EMBL/GenBank/DDBJ databases">
        <title>Genome sequencing of cyanobaciteial culture collection at National Institute for Environmental Studies (NIES).</title>
        <authorList>
            <person name="Hirose Y."/>
            <person name="Shimura Y."/>
            <person name="Fujisawa T."/>
            <person name="Nakamura Y."/>
            <person name="Kawachi M."/>
        </authorList>
    </citation>
    <scope>NUCLEOTIDE SEQUENCE [LARGE SCALE GENOMIC DNA]</scope>
    <source>
        <strain evidence="1 2">NIES-2135</strain>
    </source>
</reference>
<name>A0A1Z4JPA6_LEPBY</name>
<dbReference type="AlphaFoldDB" id="A0A1Z4JPA6"/>
<proteinExistence type="predicted"/>
<keyword evidence="2" id="KW-1185">Reference proteome</keyword>